<reference evidence="2 3" key="1">
    <citation type="submission" date="2016-11" db="EMBL/GenBank/DDBJ databases">
        <authorList>
            <person name="Jaros S."/>
            <person name="Januszkiewicz K."/>
            <person name="Wedrychowicz H."/>
        </authorList>
    </citation>
    <scope>NUCLEOTIDE SEQUENCE [LARGE SCALE GENOMIC DNA]</scope>
    <source>
        <strain evidence="2 3">DSM 14916</strain>
    </source>
</reference>
<evidence type="ECO:0000256" key="1">
    <source>
        <dbReference type="SAM" id="MobiDB-lite"/>
    </source>
</evidence>
<accession>A0A1M6B5A8</accession>
<evidence type="ECO:0008006" key="4">
    <source>
        <dbReference type="Google" id="ProtNLM"/>
    </source>
</evidence>
<sequence>MADADSMTGTPPKTDKRTAREAVGEGTGPVSRINLGLKALLRDNPWPEFGYGEIEPFFLALDGNGRGGREIIFDTIRKRNIQLMVEVGCFLCGSTLQWLRSSDKLTIIGVDPWDGNWAAYIERMALDPIQSRSVWHLGDEQVATIVANLRRHGNFCVAMNNVRLYKQRFYPVRRHSPEALSYLHVRGIVPELIYIDAGKHRDDLDAAYKLFPNAVLCGDDWLWPDEKGVLRMQEHVKAFAAEHGFTVQSSRQSWLLIPPDQAPGEAAKG</sequence>
<organism evidence="2 3">
    <name type="scientific">Muricoccus roseus</name>
    <dbReference type="NCBI Taxonomy" id="198092"/>
    <lineage>
        <taxon>Bacteria</taxon>
        <taxon>Pseudomonadati</taxon>
        <taxon>Pseudomonadota</taxon>
        <taxon>Alphaproteobacteria</taxon>
        <taxon>Acetobacterales</taxon>
        <taxon>Roseomonadaceae</taxon>
        <taxon>Muricoccus</taxon>
    </lineage>
</organism>
<gene>
    <name evidence="2" type="ORF">SAMN02745194_00360</name>
</gene>
<dbReference type="RefSeq" id="WP_073130768.1">
    <property type="nucleotide sequence ID" value="NZ_FQZF01000002.1"/>
</dbReference>
<dbReference type="EMBL" id="FQZF01000002">
    <property type="protein sequence ID" value="SHI43653.1"/>
    <property type="molecule type" value="Genomic_DNA"/>
</dbReference>
<dbReference type="OrthoDB" id="9787738at2"/>
<protein>
    <recommendedName>
        <fullName evidence="4">Methyltransferase domain-containing protein</fullName>
    </recommendedName>
</protein>
<evidence type="ECO:0000313" key="3">
    <source>
        <dbReference type="Proteomes" id="UP000184387"/>
    </source>
</evidence>
<dbReference type="InterPro" id="IPR029063">
    <property type="entry name" value="SAM-dependent_MTases_sf"/>
</dbReference>
<feature type="compositionally biased region" description="Basic and acidic residues" evidence="1">
    <location>
        <begin position="13"/>
        <end position="23"/>
    </location>
</feature>
<name>A0A1M6B5A8_9PROT</name>
<proteinExistence type="predicted"/>
<feature type="region of interest" description="Disordered" evidence="1">
    <location>
        <begin position="1"/>
        <end position="27"/>
    </location>
</feature>
<dbReference type="STRING" id="198092.SAMN02745194_00360"/>
<dbReference type="Gene3D" id="3.40.50.150">
    <property type="entry name" value="Vaccinia Virus protein VP39"/>
    <property type="match status" value="1"/>
</dbReference>
<dbReference type="Proteomes" id="UP000184387">
    <property type="component" value="Unassembled WGS sequence"/>
</dbReference>
<dbReference type="AlphaFoldDB" id="A0A1M6B5A8"/>
<keyword evidence="3" id="KW-1185">Reference proteome</keyword>
<evidence type="ECO:0000313" key="2">
    <source>
        <dbReference type="EMBL" id="SHI43653.1"/>
    </source>
</evidence>